<keyword evidence="5" id="KW-1185">Reference proteome</keyword>
<dbReference type="SMART" id="SM00421">
    <property type="entry name" value="HTH_LUXR"/>
    <property type="match status" value="1"/>
</dbReference>
<dbReference type="Gene3D" id="1.10.10.10">
    <property type="entry name" value="Winged helix-like DNA-binding domain superfamily/Winged helix DNA-binding domain"/>
    <property type="match status" value="1"/>
</dbReference>
<proteinExistence type="predicted"/>
<dbReference type="GO" id="GO:0005524">
    <property type="term" value="F:ATP binding"/>
    <property type="evidence" value="ECO:0007669"/>
    <property type="project" value="UniProtKB-KW"/>
</dbReference>
<dbReference type="PRINTS" id="PR00038">
    <property type="entry name" value="HTHLUXR"/>
</dbReference>
<dbReference type="GO" id="GO:0005737">
    <property type="term" value="C:cytoplasm"/>
    <property type="evidence" value="ECO:0007669"/>
    <property type="project" value="TreeGrafter"/>
</dbReference>
<feature type="domain" description="HTH luxR-type" evidence="3">
    <location>
        <begin position="874"/>
        <end position="936"/>
    </location>
</feature>
<organism evidence="4 5">
    <name type="scientific">Micromonospora pisi</name>
    <dbReference type="NCBI Taxonomy" id="589240"/>
    <lineage>
        <taxon>Bacteria</taxon>
        <taxon>Bacillati</taxon>
        <taxon>Actinomycetota</taxon>
        <taxon>Actinomycetes</taxon>
        <taxon>Micromonosporales</taxon>
        <taxon>Micromonosporaceae</taxon>
        <taxon>Micromonospora</taxon>
    </lineage>
</organism>
<dbReference type="CDD" id="cd06170">
    <property type="entry name" value="LuxR_C_like"/>
    <property type="match status" value="1"/>
</dbReference>
<keyword evidence="1" id="KW-0547">Nucleotide-binding</keyword>
<dbReference type="InterPro" id="IPR016032">
    <property type="entry name" value="Sig_transdc_resp-reg_C-effctor"/>
</dbReference>
<dbReference type="PROSITE" id="PS00622">
    <property type="entry name" value="HTH_LUXR_1"/>
    <property type="match status" value="1"/>
</dbReference>
<dbReference type="SUPFAM" id="SSF46894">
    <property type="entry name" value="C-terminal effector domain of the bipartite response regulators"/>
    <property type="match status" value="1"/>
</dbReference>
<dbReference type="InterPro" id="IPR000792">
    <property type="entry name" value="Tscrpt_reg_LuxR_C"/>
</dbReference>
<evidence type="ECO:0000256" key="1">
    <source>
        <dbReference type="ARBA" id="ARBA00022741"/>
    </source>
</evidence>
<keyword evidence="2" id="KW-0067">ATP-binding</keyword>
<protein>
    <submittedName>
        <fullName evidence="4">Regulatory LuxR family protein</fullName>
    </submittedName>
</protein>
<accession>A0A495JC30</accession>
<dbReference type="Pfam" id="PF00196">
    <property type="entry name" value="GerE"/>
    <property type="match status" value="1"/>
</dbReference>
<sequence>MVTASAVQITFLRGRDAERRAVAELLRETAGGSGAALALHGPPGIGRSALLADARATAPSFTILAVAGLADETGLPYAGLQRLVEPLLDQVAALPASLARVLGRALAGGDCPPSDRFALAMAVRALLVTAGRDRPVLCTIDDVELLDRPSLDALSFAARRLHGQPVAVLFAAAPDTVLDGIGSRHLPGLDRASSTDLLADLLDEPLPDGVAAALARLAAGNPQALTDLAGALTPAQRRGDQPPPTALGPDSVLRQGYRRRLATLAPETRWLLLLAALDHELDASTLVRAAQASGTGVDALTPAEVSGLVRVGDQRVHFAHPLVRAIVHDEAPLAQRRTGHLRLAGVLDGERDRLRRALHLAAAATEPDPGLAAELERAAASGPDGYLAASHALERAARLTTEPFRVASRLLTAARYAWLAGSPYRARELLGELGGGAAKPAGSAPPDSLIPRPPTATVTVGPELRGPVALLRGEMELRSGSASAAIDMLLAAADLLTGERTDLALTALVRAGEAATFVGADHRFADLARRATALRHRDGSPVTELMRAHLDGFGAMLRGDHRRAVPPLRRVVDLATRLDDAAALAVASADSLLLADDQAAHRAAGRAVELARATGQIALLPRVLELRACAEYWLGPDEDAAATAHEGYRTAWETGQRNCAAAHLGLLAVFAAIGGDQPSCIRRVAQIGDAPVGDTRPRALAQWALGVLELAAGRCDDALARLAALADPATGRGQILVQMMAMPYLVEAAARGSDPSPGYAALAIFDRWVGDTGSPARRALSARCHALLAPRGSAAAEEGFRTALLLHPATGSKFERARTELLFGRELRRSRRPRDAREHLHTAWQTFVHLGSAYWAAQASAELRAAGETVEASPVALTGALTAQQLQIARLVAEGATNREVAARLFLSTRTVDHHMRNIFSRLGIRSRTDLVRVMS</sequence>
<dbReference type="SUPFAM" id="SSF52540">
    <property type="entry name" value="P-loop containing nucleoside triphosphate hydrolases"/>
    <property type="match status" value="1"/>
</dbReference>
<evidence type="ECO:0000259" key="3">
    <source>
        <dbReference type="PROSITE" id="PS50043"/>
    </source>
</evidence>
<dbReference type="OrthoDB" id="3514764at2"/>
<dbReference type="PROSITE" id="PS50043">
    <property type="entry name" value="HTH_LUXR_2"/>
    <property type="match status" value="1"/>
</dbReference>
<comment type="caution">
    <text evidence="4">The sequence shown here is derived from an EMBL/GenBank/DDBJ whole genome shotgun (WGS) entry which is preliminary data.</text>
</comment>
<evidence type="ECO:0000256" key="2">
    <source>
        <dbReference type="ARBA" id="ARBA00022840"/>
    </source>
</evidence>
<dbReference type="InterPro" id="IPR027417">
    <property type="entry name" value="P-loop_NTPase"/>
</dbReference>
<dbReference type="PANTHER" id="PTHR16305">
    <property type="entry name" value="TESTICULAR SOLUBLE ADENYLYL CYCLASE"/>
    <property type="match status" value="1"/>
</dbReference>
<gene>
    <name evidence="4" type="ORF">BDK92_0172</name>
</gene>
<dbReference type="InterPro" id="IPR041664">
    <property type="entry name" value="AAA_16"/>
</dbReference>
<dbReference type="Proteomes" id="UP000277671">
    <property type="component" value="Unassembled WGS sequence"/>
</dbReference>
<evidence type="ECO:0000313" key="5">
    <source>
        <dbReference type="Proteomes" id="UP000277671"/>
    </source>
</evidence>
<dbReference type="PANTHER" id="PTHR16305:SF35">
    <property type="entry name" value="TRANSCRIPTIONAL ACTIVATOR DOMAIN"/>
    <property type="match status" value="1"/>
</dbReference>
<dbReference type="GO" id="GO:0004016">
    <property type="term" value="F:adenylate cyclase activity"/>
    <property type="evidence" value="ECO:0007669"/>
    <property type="project" value="TreeGrafter"/>
</dbReference>
<dbReference type="GO" id="GO:0006355">
    <property type="term" value="P:regulation of DNA-templated transcription"/>
    <property type="evidence" value="ECO:0007669"/>
    <property type="project" value="InterPro"/>
</dbReference>
<dbReference type="RefSeq" id="WP_121153655.1">
    <property type="nucleotide sequence ID" value="NZ_RBKT01000001.1"/>
</dbReference>
<dbReference type="GO" id="GO:0003677">
    <property type="term" value="F:DNA binding"/>
    <property type="evidence" value="ECO:0007669"/>
    <property type="project" value="InterPro"/>
</dbReference>
<name>A0A495JC30_9ACTN</name>
<reference evidence="4 5" key="1">
    <citation type="submission" date="2018-10" db="EMBL/GenBank/DDBJ databases">
        <title>Sequencing the genomes of 1000 actinobacteria strains.</title>
        <authorList>
            <person name="Klenk H.-P."/>
        </authorList>
    </citation>
    <scope>NUCLEOTIDE SEQUENCE [LARGE SCALE GENOMIC DNA]</scope>
    <source>
        <strain evidence="4 5">DSM 45175</strain>
    </source>
</reference>
<evidence type="ECO:0000313" key="4">
    <source>
        <dbReference type="EMBL" id="RKR85954.1"/>
    </source>
</evidence>
<dbReference type="EMBL" id="RBKT01000001">
    <property type="protein sequence ID" value="RKR85954.1"/>
    <property type="molecule type" value="Genomic_DNA"/>
</dbReference>
<dbReference type="AlphaFoldDB" id="A0A495JC30"/>
<dbReference type="Pfam" id="PF13191">
    <property type="entry name" value="AAA_16"/>
    <property type="match status" value="1"/>
</dbReference>
<dbReference type="InterPro" id="IPR036388">
    <property type="entry name" value="WH-like_DNA-bd_sf"/>
</dbReference>